<dbReference type="Proteomes" id="UP000596742">
    <property type="component" value="Unassembled WGS sequence"/>
</dbReference>
<feature type="compositionally biased region" description="Basic and acidic residues" evidence="1">
    <location>
        <begin position="311"/>
        <end position="332"/>
    </location>
</feature>
<feature type="compositionally biased region" description="Basic and acidic residues" evidence="1">
    <location>
        <begin position="279"/>
        <end position="290"/>
    </location>
</feature>
<evidence type="ECO:0000256" key="1">
    <source>
        <dbReference type="SAM" id="MobiDB-lite"/>
    </source>
</evidence>
<dbReference type="OrthoDB" id="6186813at2759"/>
<reference evidence="2" key="1">
    <citation type="submission" date="2018-11" db="EMBL/GenBank/DDBJ databases">
        <authorList>
            <person name="Alioto T."/>
            <person name="Alioto T."/>
        </authorList>
    </citation>
    <scope>NUCLEOTIDE SEQUENCE</scope>
</reference>
<feature type="compositionally biased region" description="Basic and acidic residues" evidence="1">
    <location>
        <begin position="345"/>
        <end position="355"/>
    </location>
</feature>
<gene>
    <name evidence="2" type="ORF">MGAL_10B074578</name>
</gene>
<evidence type="ECO:0000313" key="2">
    <source>
        <dbReference type="EMBL" id="VDI02402.1"/>
    </source>
</evidence>
<sequence length="447" mass="51540">MEWTAEKEEKVHKVVAGFSEAIICVATFEFTYEQWANVEGDIRAAEDRESALIKELDKLKEHGTTEKEDLEREEYGLKVQDDTGDISDELKDLDEALDVAEQQMASIRSERQGAPMSAAEQQEALIRAEHQEESLSAPEQLEASASAAEQEESMSVEEQKEAYMKLADVLGPTEKSPKNAGYLFQDIVQNSKQNGAISKQSKKDKKRIKRNIKKDEKLREKIAKKEEKVVQLHLKLVDQIMKRYNKDVKVQRKIEEQRRKKIDKIEIKAQKMLEKEMKRIKKVDAKDEKKKKTPIMVEKDKKHDTKKSKTKKETENNKGQEMKEARNKDGVKAMKKNKTKKEAKKNKDEKKKESQTMENIDNDGKKNSVSANIQAFLRIFSCNKRQVTFGKKRTGLWVRQLVELGCPSSSVTENSHNDQPKCDVTRPFLSPRIYDLDKNRIVIFPPT</sequence>
<feature type="compositionally biased region" description="Basic and acidic residues" evidence="1">
    <location>
        <begin position="60"/>
        <end position="81"/>
    </location>
</feature>
<dbReference type="EMBL" id="UYJE01001476">
    <property type="protein sequence ID" value="VDI02402.1"/>
    <property type="molecule type" value="Genomic_DNA"/>
</dbReference>
<feature type="region of interest" description="Disordered" evidence="1">
    <location>
        <begin position="103"/>
        <end position="160"/>
    </location>
</feature>
<feature type="compositionally biased region" description="Basic residues" evidence="1">
    <location>
        <begin position="333"/>
        <end position="344"/>
    </location>
</feature>
<accession>A0A8B6CB54</accession>
<organism evidence="2 3">
    <name type="scientific">Mytilus galloprovincialis</name>
    <name type="common">Mediterranean mussel</name>
    <dbReference type="NCBI Taxonomy" id="29158"/>
    <lineage>
        <taxon>Eukaryota</taxon>
        <taxon>Metazoa</taxon>
        <taxon>Spiralia</taxon>
        <taxon>Lophotrochozoa</taxon>
        <taxon>Mollusca</taxon>
        <taxon>Bivalvia</taxon>
        <taxon>Autobranchia</taxon>
        <taxon>Pteriomorphia</taxon>
        <taxon>Mytilida</taxon>
        <taxon>Mytiloidea</taxon>
        <taxon>Mytilidae</taxon>
        <taxon>Mytilinae</taxon>
        <taxon>Mytilus</taxon>
    </lineage>
</organism>
<dbReference type="AlphaFoldDB" id="A0A8B6CB54"/>
<comment type="caution">
    <text evidence="2">The sequence shown here is derived from an EMBL/GenBank/DDBJ whole genome shotgun (WGS) entry which is preliminary data.</text>
</comment>
<evidence type="ECO:0000313" key="3">
    <source>
        <dbReference type="Proteomes" id="UP000596742"/>
    </source>
</evidence>
<proteinExistence type="predicted"/>
<feature type="region of interest" description="Disordered" evidence="1">
    <location>
        <begin position="193"/>
        <end position="212"/>
    </location>
</feature>
<feature type="compositionally biased region" description="Basic residues" evidence="1">
    <location>
        <begin position="200"/>
        <end position="212"/>
    </location>
</feature>
<protein>
    <submittedName>
        <fullName evidence="2">Uncharacterized protein</fullName>
    </submittedName>
</protein>
<feature type="region of interest" description="Disordered" evidence="1">
    <location>
        <begin position="60"/>
        <end position="86"/>
    </location>
</feature>
<name>A0A8B6CB54_MYTGA</name>
<feature type="region of interest" description="Disordered" evidence="1">
    <location>
        <begin position="279"/>
        <end position="366"/>
    </location>
</feature>
<feature type="compositionally biased region" description="Low complexity" evidence="1">
    <location>
        <begin position="134"/>
        <end position="148"/>
    </location>
</feature>
<keyword evidence="3" id="KW-1185">Reference proteome</keyword>